<dbReference type="EMBL" id="LNQE01001822">
    <property type="protein sequence ID" value="KUG05225.1"/>
    <property type="molecule type" value="Genomic_DNA"/>
</dbReference>
<proteinExistence type="predicted"/>
<reference evidence="2" key="1">
    <citation type="journal article" date="2015" name="Proc. Natl. Acad. Sci. U.S.A.">
        <title>Networks of energetic and metabolic interactions define dynamics in microbial communities.</title>
        <authorList>
            <person name="Embree M."/>
            <person name="Liu J.K."/>
            <person name="Al-Bassam M.M."/>
            <person name="Zengler K."/>
        </authorList>
    </citation>
    <scope>NUCLEOTIDE SEQUENCE</scope>
</reference>
<evidence type="ECO:0000256" key="1">
    <source>
        <dbReference type="SAM" id="Phobius"/>
    </source>
</evidence>
<keyword evidence="1" id="KW-0472">Membrane</keyword>
<protein>
    <submittedName>
        <fullName evidence="2">Uncharacterized protein</fullName>
    </submittedName>
</protein>
<evidence type="ECO:0000313" key="2">
    <source>
        <dbReference type="EMBL" id="KUG05225.1"/>
    </source>
</evidence>
<dbReference type="AlphaFoldDB" id="A0A0W8E9I8"/>
<comment type="caution">
    <text evidence="2">The sequence shown here is derived from an EMBL/GenBank/DDBJ whole genome shotgun (WGS) entry which is preliminary data.</text>
</comment>
<keyword evidence="1" id="KW-1133">Transmembrane helix</keyword>
<gene>
    <name evidence="2" type="ORF">ASZ90_017298</name>
</gene>
<sequence>MKRFRDERGSIVSVLILLTIPVFVWAILITLDHSSAIGSSDINLQQAVTQGVRAGTMCVNKTSQAYNEPLVEADTAHMIFRQILARNLGLDSITLEPLERSGIKAVPEYTFIVYNGLDNPYGVIPAIKYSNYDQDGTLIEYNGFPQDFAIYTDDIVLGSSDLTTTLDSPGCVAVVKVTVPNIGPGETETVRWAAAKIFNK</sequence>
<feature type="transmembrane region" description="Helical" evidence="1">
    <location>
        <begin position="12"/>
        <end position="31"/>
    </location>
</feature>
<keyword evidence="1" id="KW-0812">Transmembrane</keyword>
<accession>A0A0W8E9I8</accession>
<organism evidence="2">
    <name type="scientific">hydrocarbon metagenome</name>
    <dbReference type="NCBI Taxonomy" id="938273"/>
    <lineage>
        <taxon>unclassified sequences</taxon>
        <taxon>metagenomes</taxon>
        <taxon>ecological metagenomes</taxon>
    </lineage>
</organism>
<name>A0A0W8E9I8_9ZZZZ</name>